<sequence>MALEDIFSKLTTKEKAQEQFLAVEIGSETVTTAVWQVIDGQTKIIKVGTTEEWEVEKGSNEGLLVAIDNSLQKLEEIKPEPNKVIFGLQEGWVEGEEIVKEHAKTLRQISQKFGFKPIGFVVTTEAIVQLLKREEGTPPTAILVRVNQSEIQVTLVNLGKVVGSEVVARSEDVGADVEEGLARFETTENFPSRMLLYNASLNLEDVRQDLLSYNWLEKLPFLHFPKVEILDIQVTIKAVAIAGGTEAAKALGFEMTEEEDETREEVQEEPRETEAEETEEKEKEGEPEIIAQADEIGFKLESDVYQPTARDREEHEEKPLFPKKTSQKEEQRGEPEARQDVRTGLKHILAFLPRPFPIRMPKLSLPDVLVATRIKVALIVALGFFGLLTGLSVYGYWTIPKARLILYVKPRTLEKELTVTISPESTQIESAKNLIPGKIVEIEVENSKEKEVTGIKVVGEKAAGEVTIYNKTTATKTFPEGTVVLGPNNLAFTLDGPVTVASASAKESDEALTTMFGKAKGKATASQIGSEYNLSTNTDFSLKSFSTASYDAKNETPFSGGTSREVPAISDEDIETLLAELTTELKTEGAVKLEEKEDEGNRVLNEGAETEVISQELSGKVGDEAQKIQATIRLKVKSLAYREDDLKEILRQAISEATPQDFELQEEESQTEIRSADMKDAVGQVTLLYKAVLVPQIDEEQLKQDLKGKYPDIALEFLEKLPNVVKVDIQITPSGIPDRLKHIPRFTKNISIEMKVEERE</sequence>
<dbReference type="AlphaFoldDB" id="A0A1G1VTX1"/>
<gene>
    <name evidence="3" type="ORF">A2786_05225</name>
</gene>
<organism evidence="3 4">
    <name type="scientific">Candidatus Chisholmbacteria bacterium RIFCSPHIGHO2_01_FULL_52_32</name>
    <dbReference type="NCBI Taxonomy" id="1797591"/>
    <lineage>
        <taxon>Bacteria</taxon>
        <taxon>Candidatus Chisholmiibacteriota</taxon>
    </lineage>
</organism>
<evidence type="ECO:0000313" key="3">
    <source>
        <dbReference type="EMBL" id="OGY18861.1"/>
    </source>
</evidence>
<dbReference type="Proteomes" id="UP000179233">
    <property type="component" value="Unassembled WGS sequence"/>
</dbReference>
<proteinExistence type="predicted"/>
<name>A0A1G1VTX1_9BACT</name>
<accession>A0A1G1VTX1</accession>
<keyword evidence="2" id="KW-0472">Membrane</keyword>
<feature type="region of interest" description="Disordered" evidence="1">
    <location>
        <begin position="253"/>
        <end position="288"/>
    </location>
</feature>
<keyword evidence="2" id="KW-0812">Transmembrane</keyword>
<evidence type="ECO:0000256" key="1">
    <source>
        <dbReference type="SAM" id="MobiDB-lite"/>
    </source>
</evidence>
<evidence type="ECO:0000313" key="4">
    <source>
        <dbReference type="Proteomes" id="UP000179233"/>
    </source>
</evidence>
<evidence type="ECO:0000256" key="2">
    <source>
        <dbReference type="SAM" id="Phobius"/>
    </source>
</evidence>
<dbReference type="EMBL" id="MHCJ01000003">
    <property type="protein sequence ID" value="OGY18861.1"/>
    <property type="molecule type" value="Genomic_DNA"/>
</dbReference>
<reference evidence="3 4" key="1">
    <citation type="journal article" date="2016" name="Nat. Commun.">
        <title>Thousands of microbial genomes shed light on interconnected biogeochemical processes in an aquifer system.</title>
        <authorList>
            <person name="Anantharaman K."/>
            <person name="Brown C.T."/>
            <person name="Hug L.A."/>
            <person name="Sharon I."/>
            <person name="Castelle C.J."/>
            <person name="Probst A.J."/>
            <person name="Thomas B.C."/>
            <person name="Singh A."/>
            <person name="Wilkins M.J."/>
            <person name="Karaoz U."/>
            <person name="Brodie E.L."/>
            <person name="Williams K.H."/>
            <person name="Hubbard S.S."/>
            <person name="Banfield J.F."/>
        </authorList>
    </citation>
    <scope>NUCLEOTIDE SEQUENCE [LARGE SCALE GENOMIC DNA]</scope>
</reference>
<comment type="caution">
    <text evidence="3">The sequence shown here is derived from an EMBL/GenBank/DDBJ whole genome shotgun (WGS) entry which is preliminary data.</text>
</comment>
<evidence type="ECO:0008006" key="5">
    <source>
        <dbReference type="Google" id="ProtNLM"/>
    </source>
</evidence>
<feature type="region of interest" description="Disordered" evidence="1">
    <location>
        <begin position="306"/>
        <end position="339"/>
    </location>
</feature>
<feature type="compositionally biased region" description="Basic and acidic residues" evidence="1">
    <location>
        <begin position="309"/>
        <end position="339"/>
    </location>
</feature>
<feature type="compositionally biased region" description="Basic and acidic residues" evidence="1">
    <location>
        <begin position="264"/>
        <end position="273"/>
    </location>
</feature>
<protein>
    <recommendedName>
        <fullName evidence="5">Baseplate protein J-like domain-containing protein</fullName>
    </recommendedName>
</protein>
<feature type="transmembrane region" description="Helical" evidence="2">
    <location>
        <begin position="376"/>
        <end position="397"/>
    </location>
</feature>
<keyword evidence="2" id="KW-1133">Transmembrane helix</keyword>